<keyword evidence="8" id="KW-0902">Two-component regulatory system</keyword>
<evidence type="ECO:0000256" key="1">
    <source>
        <dbReference type="ARBA" id="ARBA00000085"/>
    </source>
</evidence>
<evidence type="ECO:0000256" key="2">
    <source>
        <dbReference type="ARBA" id="ARBA00012438"/>
    </source>
</evidence>
<dbReference type="InterPro" id="IPR013656">
    <property type="entry name" value="PAS_4"/>
</dbReference>
<sequence>MNNVVDKEELNWRLRVFDSLSYPTLIIRPDYTLVSANRKFLELFEEDQERIRNQKCYHFFYKKNTPCRAEDCPVVRVLNTHQGQTVTWRKEGRWEDRVFSPILDDNGEVVYIIESIRDVTRVKMLESELSETKELITRVVQSSASAIVAADRKGRIQLMNRAAKELFGVVNKECWPFDNAEQLYPPGKAKEIMSMLRDETMGGKGKLSGVPATIVSADGEEIPVEMSAAIIYDDDDNESATMAIYNDQRKKREIEKKLKDAQQQLAQSEKMASLGQLAAGVAHEINNPLTGILMYSSMVLEHLETGNPLRKDLECVIEDANRCKEIVKSLLVYSRSTDSRRQIIHINKLVEQSFRLTRDQKIFRNISIHKELDDEMMLINVDTNKLSQVIINLIINAADAMGGRGELIVRTYRNKSAQKVFLEIADTGPGIAEENLNKIFDPFFSTKPKGKSTGLGLSIAYGIVEEHGGRISVKQTGPEGTTFLLELPQYIPAES</sequence>
<dbReference type="Gene3D" id="3.30.450.20">
    <property type="entry name" value="PAS domain"/>
    <property type="match status" value="2"/>
</dbReference>
<feature type="coiled-coil region" evidence="9">
    <location>
        <begin position="244"/>
        <end position="271"/>
    </location>
</feature>
<proteinExistence type="predicted"/>
<feature type="domain" description="Histidine kinase" evidence="10">
    <location>
        <begin position="280"/>
        <end position="491"/>
    </location>
</feature>
<dbReference type="GO" id="GO:0000155">
    <property type="term" value="F:phosphorelay sensor kinase activity"/>
    <property type="evidence" value="ECO:0007669"/>
    <property type="project" value="InterPro"/>
</dbReference>
<dbReference type="SMART" id="SM00388">
    <property type="entry name" value="HisKA"/>
    <property type="match status" value="1"/>
</dbReference>
<evidence type="ECO:0000256" key="8">
    <source>
        <dbReference type="ARBA" id="ARBA00023012"/>
    </source>
</evidence>
<keyword evidence="7" id="KW-0067">ATP-binding</keyword>
<dbReference type="InterPro" id="IPR036890">
    <property type="entry name" value="HATPase_C_sf"/>
</dbReference>
<evidence type="ECO:0000256" key="5">
    <source>
        <dbReference type="ARBA" id="ARBA00022741"/>
    </source>
</evidence>
<keyword evidence="5" id="KW-0547">Nucleotide-binding</keyword>
<dbReference type="InterPro" id="IPR036097">
    <property type="entry name" value="HisK_dim/P_sf"/>
</dbReference>
<dbReference type="AlphaFoldDB" id="A0A7W0C5X0"/>
<dbReference type="GO" id="GO:0006355">
    <property type="term" value="P:regulation of DNA-templated transcription"/>
    <property type="evidence" value="ECO:0007669"/>
    <property type="project" value="InterPro"/>
</dbReference>
<gene>
    <name evidence="13" type="ORF">HNR65_000100</name>
</gene>
<dbReference type="CDD" id="cd00130">
    <property type="entry name" value="PAS"/>
    <property type="match status" value="1"/>
</dbReference>
<dbReference type="EC" id="2.7.13.3" evidence="2"/>
<dbReference type="SMART" id="SM00387">
    <property type="entry name" value="HATPase_c"/>
    <property type="match status" value="1"/>
</dbReference>
<dbReference type="Pfam" id="PF00989">
    <property type="entry name" value="PAS"/>
    <property type="match status" value="1"/>
</dbReference>
<protein>
    <recommendedName>
        <fullName evidence="2">histidine kinase</fullName>
        <ecNumber evidence="2">2.7.13.3</ecNumber>
    </recommendedName>
</protein>
<dbReference type="PROSITE" id="PS50113">
    <property type="entry name" value="PAC"/>
    <property type="match status" value="2"/>
</dbReference>
<comment type="caution">
    <text evidence="13">The sequence shown here is derived from an EMBL/GenBank/DDBJ whole genome shotgun (WGS) entry which is preliminary data.</text>
</comment>
<accession>A0A7W0C5X0</accession>
<evidence type="ECO:0000256" key="7">
    <source>
        <dbReference type="ARBA" id="ARBA00022840"/>
    </source>
</evidence>
<dbReference type="PROSITE" id="PS50112">
    <property type="entry name" value="PAS"/>
    <property type="match status" value="1"/>
</dbReference>
<dbReference type="Pfam" id="PF00512">
    <property type="entry name" value="HisKA"/>
    <property type="match status" value="1"/>
</dbReference>
<dbReference type="InterPro" id="IPR004358">
    <property type="entry name" value="Sig_transdc_His_kin-like_C"/>
</dbReference>
<evidence type="ECO:0000256" key="9">
    <source>
        <dbReference type="SAM" id="Coils"/>
    </source>
</evidence>
<dbReference type="InterPro" id="IPR003661">
    <property type="entry name" value="HisK_dim/P_dom"/>
</dbReference>
<name>A0A7W0C5X0_9BACT</name>
<dbReference type="SMART" id="SM00091">
    <property type="entry name" value="PAS"/>
    <property type="match status" value="2"/>
</dbReference>
<dbReference type="InterPro" id="IPR013767">
    <property type="entry name" value="PAS_fold"/>
</dbReference>
<dbReference type="PANTHER" id="PTHR43065">
    <property type="entry name" value="SENSOR HISTIDINE KINASE"/>
    <property type="match status" value="1"/>
</dbReference>
<dbReference type="SUPFAM" id="SSF55874">
    <property type="entry name" value="ATPase domain of HSP90 chaperone/DNA topoisomerase II/histidine kinase"/>
    <property type="match status" value="1"/>
</dbReference>
<dbReference type="PANTHER" id="PTHR43065:SF42">
    <property type="entry name" value="TWO-COMPONENT SENSOR PPRA"/>
    <property type="match status" value="1"/>
</dbReference>
<comment type="catalytic activity">
    <reaction evidence="1">
        <text>ATP + protein L-histidine = ADP + protein N-phospho-L-histidine.</text>
        <dbReference type="EC" id="2.7.13.3"/>
    </reaction>
</comment>
<dbReference type="EMBL" id="JACDUS010000001">
    <property type="protein sequence ID" value="MBA2879793.1"/>
    <property type="molecule type" value="Genomic_DNA"/>
</dbReference>
<dbReference type="InterPro" id="IPR000700">
    <property type="entry name" value="PAS-assoc_C"/>
</dbReference>
<keyword evidence="3" id="KW-0597">Phosphoprotein</keyword>
<dbReference type="InterPro" id="IPR003594">
    <property type="entry name" value="HATPase_dom"/>
</dbReference>
<dbReference type="NCBIfam" id="TIGR00229">
    <property type="entry name" value="sensory_box"/>
    <property type="match status" value="1"/>
</dbReference>
<dbReference type="Proteomes" id="UP000525298">
    <property type="component" value="Unassembled WGS sequence"/>
</dbReference>
<evidence type="ECO:0000259" key="12">
    <source>
        <dbReference type="PROSITE" id="PS50113"/>
    </source>
</evidence>
<dbReference type="GO" id="GO:0005524">
    <property type="term" value="F:ATP binding"/>
    <property type="evidence" value="ECO:0007669"/>
    <property type="project" value="UniProtKB-KW"/>
</dbReference>
<dbReference type="Pfam" id="PF02518">
    <property type="entry name" value="HATPase_c"/>
    <property type="match status" value="1"/>
</dbReference>
<dbReference type="Gene3D" id="1.10.287.130">
    <property type="match status" value="1"/>
</dbReference>
<dbReference type="PRINTS" id="PR00344">
    <property type="entry name" value="BCTRLSENSOR"/>
</dbReference>
<organism evidence="13 14">
    <name type="scientific">Desulfosalsimonas propionicica</name>
    <dbReference type="NCBI Taxonomy" id="332175"/>
    <lineage>
        <taxon>Bacteria</taxon>
        <taxon>Pseudomonadati</taxon>
        <taxon>Thermodesulfobacteriota</taxon>
        <taxon>Desulfobacteria</taxon>
        <taxon>Desulfobacterales</taxon>
        <taxon>Desulfosalsimonadaceae</taxon>
        <taxon>Desulfosalsimonas</taxon>
    </lineage>
</organism>
<reference evidence="13 14" key="1">
    <citation type="submission" date="2020-07" db="EMBL/GenBank/DDBJ databases">
        <title>Genomic Encyclopedia of Type Strains, Phase IV (KMG-IV): sequencing the most valuable type-strain genomes for metagenomic binning, comparative biology and taxonomic classification.</title>
        <authorList>
            <person name="Goeker M."/>
        </authorList>
    </citation>
    <scope>NUCLEOTIDE SEQUENCE [LARGE SCALE GENOMIC DNA]</scope>
    <source>
        <strain evidence="13 14">DSM 17721</strain>
    </source>
</reference>
<feature type="domain" description="PAS" evidence="11">
    <location>
        <begin position="132"/>
        <end position="203"/>
    </location>
</feature>
<dbReference type="Pfam" id="PF08448">
    <property type="entry name" value="PAS_4"/>
    <property type="match status" value="1"/>
</dbReference>
<dbReference type="InterPro" id="IPR035965">
    <property type="entry name" value="PAS-like_dom_sf"/>
</dbReference>
<keyword evidence="4" id="KW-0808">Transferase</keyword>
<dbReference type="InterPro" id="IPR000014">
    <property type="entry name" value="PAS"/>
</dbReference>
<evidence type="ECO:0000313" key="13">
    <source>
        <dbReference type="EMBL" id="MBA2879793.1"/>
    </source>
</evidence>
<keyword evidence="6" id="KW-0418">Kinase</keyword>
<dbReference type="PROSITE" id="PS50109">
    <property type="entry name" value="HIS_KIN"/>
    <property type="match status" value="1"/>
</dbReference>
<keyword evidence="9" id="KW-0175">Coiled coil</keyword>
<dbReference type="InterPro" id="IPR005467">
    <property type="entry name" value="His_kinase_dom"/>
</dbReference>
<dbReference type="Gene3D" id="3.30.565.10">
    <property type="entry name" value="Histidine kinase-like ATPase, C-terminal domain"/>
    <property type="match status" value="1"/>
</dbReference>
<evidence type="ECO:0000259" key="11">
    <source>
        <dbReference type="PROSITE" id="PS50112"/>
    </source>
</evidence>
<evidence type="ECO:0000259" key="10">
    <source>
        <dbReference type="PROSITE" id="PS50109"/>
    </source>
</evidence>
<evidence type="ECO:0000256" key="6">
    <source>
        <dbReference type="ARBA" id="ARBA00022777"/>
    </source>
</evidence>
<keyword evidence="14" id="KW-1185">Reference proteome</keyword>
<feature type="domain" description="PAC" evidence="12">
    <location>
        <begin position="208"/>
        <end position="260"/>
    </location>
</feature>
<feature type="domain" description="PAC" evidence="12">
    <location>
        <begin position="79"/>
        <end position="131"/>
    </location>
</feature>
<dbReference type="RefSeq" id="WP_220128237.1">
    <property type="nucleotide sequence ID" value="NZ_JACDUS010000001.1"/>
</dbReference>
<evidence type="ECO:0000256" key="3">
    <source>
        <dbReference type="ARBA" id="ARBA00022553"/>
    </source>
</evidence>
<evidence type="ECO:0000256" key="4">
    <source>
        <dbReference type="ARBA" id="ARBA00022679"/>
    </source>
</evidence>
<dbReference type="SUPFAM" id="SSF55785">
    <property type="entry name" value="PYP-like sensor domain (PAS domain)"/>
    <property type="match status" value="2"/>
</dbReference>
<dbReference type="SUPFAM" id="SSF47384">
    <property type="entry name" value="Homodimeric domain of signal transducing histidine kinase"/>
    <property type="match status" value="1"/>
</dbReference>
<evidence type="ECO:0000313" key="14">
    <source>
        <dbReference type="Proteomes" id="UP000525298"/>
    </source>
</evidence>
<dbReference type="CDD" id="cd00082">
    <property type="entry name" value="HisKA"/>
    <property type="match status" value="1"/>
</dbReference>